<comment type="caution">
    <text evidence="2">The sequence shown here is derived from an EMBL/GenBank/DDBJ whole genome shotgun (WGS) entry which is preliminary data.</text>
</comment>
<sequence length="272" mass="31200">MEINNSIKHFFKVATVEYKLSLASEFVYRWQVLMWVVSDAIQPVIFGTLWVSVSKSGFSEVPTNYIISYYFLVVIVSRLTQDWSIQFVSNSIIDGDFAKYLVRPFNYLAEMFGISLAIRTLRIILMIPLILVAFIYLGNRISYDLNTLNVCLFIGSAILGFVINFFLGNIFALVAFFIKQVVGLRALYVNLVSILSGEYIPLKFLSHGMLFIFQLLPFRYVLSFPIEILSGDLNLSSIRDGYLIGALWLAVLFFVYKAMFRYSIKKYESEGI</sequence>
<reference evidence="2" key="1">
    <citation type="submission" date="2020-04" db="EMBL/GenBank/DDBJ databases">
        <authorList>
            <person name="Zhang T."/>
        </authorList>
    </citation>
    <scope>NUCLEOTIDE SEQUENCE</scope>
    <source>
        <strain evidence="2">HKST-UBA16</strain>
    </source>
</reference>
<reference evidence="2" key="2">
    <citation type="journal article" date="2021" name="Microbiome">
        <title>Successional dynamics and alternative stable states in a saline activated sludge microbial community over 9 years.</title>
        <authorList>
            <person name="Wang Y."/>
            <person name="Ye J."/>
            <person name="Ju F."/>
            <person name="Liu L."/>
            <person name="Boyd J.A."/>
            <person name="Deng Y."/>
            <person name="Parks D.H."/>
            <person name="Jiang X."/>
            <person name="Yin X."/>
            <person name="Woodcroft B.J."/>
            <person name="Tyson G.W."/>
            <person name="Hugenholtz P."/>
            <person name="Polz M.F."/>
            <person name="Zhang T."/>
        </authorList>
    </citation>
    <scope>NUCLEOTIDE SEQUENCE</scope>
    <source>
        <strain evidence="2">HKST-UBA16</strain>
    </source>
</reference>
<feature type="transmembrane region" description="Helical" evidence="1">
    <location>
        <begin position="173"/>
        <end position="192"/>
    </location>
</feature>
<keyword evidence="1" id="KW-0812">Transmembrane</keyword>
<feature type="transmembrane region" description="Helical" evidence="1">
    <location>
        <begin position="148"/>
        <end position="167"/>
    </location>
</feature>
<dbReference type="PANTHER" id="PTHR36832">
    <property type="entry name" value="SLR1174 PROTEIN-RELATED"/>
    <property type="match status" value="1"/>
</dbReference>
<dbReference type="AlphaFoldDB" id="A0A955I6A1"/>
<protein>
    <submittedName>
        <fullName evidence="2">ABC-2 family transporter protein</fullName>
    </submittedName>
</protein>
<evidence type="ECO:0000313" key="2">
    <source>
        <dbReference type="EMBL" id="MCA9375328.1"/>
    </source>
</evidence>
<organism evidence="2 3">
    <name type="scientific">Candidatus Dojkabacteria bacterium</name>
    <dbReference type="NCBI Taxonomy" id="2099670"/>
    <lineage>
        <taxon>Bacteria</taxon>
        <taxon>Candidatus Dojkabacteria</taxon>
    </lineage>
</organism>
<gene>
    <name evidence="2" type="ORF">KC622_03285</name>
</gene>
<feature type="transmembrane region" description="Helical" evidence="1">
    <location>
        <begin position="111"/>
        <end position="136"/>
    </location>
</feature>
<dbReference type="PANTHER" id="PTHR36832:SF1">
    <property type="entry name" value="SLR1174 PROTEIN"/>
    <property type="match status" value="1"/>
</dbReference>
<evidence type="ECO:0000313" key="3">
    <source>
        <dbReference type="Proteomes" id="UP000748332"/>
    </source>
</evidence>
<name>A0A955I6A1_9BACT</name>
<accession>A0A955I6A1</accession>
<dbReference type="InterPro" id="IPR010390">
    <property type="entry name" value="ABC-2_transporter-like"/>
</dbReference>
<proteinExistence type="predicted"/>
<keyword evidence="1" id="KW-0472">Membrane</keyword>
<feature type="transmembrane region" description="Helical" evidence="1">
    <location>
        <begin position="242"/>
        <end position="260"/>
    </location>
</feature>
<evidence type="ECO:0000256" key="1">
    <source>
        <dbReference type="SAM" id="Phobius"/>
    </source>
</evidence>
<dbReference type="EMBL" id="JAGQLM010000147">
    <property type="protein sequence ID" value="MCA9375328.1"/>
    <property type="molecule type" value="Genomic_DNA"/>
</dbReference>
<keyword evidence="1" id="KW-1133">Transmembrane helix</keyword>
<dbReference type="Proteomes" id="UP000748332">
    <property type="component" value="Unassembled WGS sequence"/>
</dbReference>
<dbReference type="Pfam" id="PF06182">
    <property type="entry name" value="ABC2_membrane_6"/>
    <property type="match status" value="1"/>
</dbReference>